<evidence type="ECO:0000256" key="1">
    <source>
        <dbReference type="SAM" id="MobiDB-lite"/>
    </source>
</evidence>
<reference evidence="4" key="2">
    <citation type="submission" date="2025-08" db="UniProtKB">
        <authorList>
            <consortium name="RefSeq"/>
        </authorList>
    </citation>
    <scope>IDENTIFICATION</scope>
    <source>
        <tissue evidence="4">Leaf</tissue>
    </source>
</reference>
<protein>
    <submittedName>
        <fullName evidence="4">Uncharacterized protein LOC104218011</fullName>
    </submittedName>
</protein>
<evidence type="ECO:0000313" key="4">
    <source>
        <dbReference type="RefSeq" id="XP_009766709.1"/>
    </source>
</evidence>
<proteinExistence type="predicted"/>
<reference evidence="3" key="1">
    <citation type="journal article" date="2013" name="Genome Biol.">
        <title>Reference genomes and transcriptomes of Nicotiana sylvestris and Nicotiana tomentosiformis.</title>
        <authorList>
            <person name="Sierro N."/>
            <person name="Battey J.N."/>
            <person name="Ouadi S."/>
            <person name="Bovet L."/>
            <person name="Goepfert S."/>
            <person name="Bakaher N."/>
            <person name="Peitsch M.C."/>
            <person name="Ivanov N.V."/>
        </authorList>
    </citation>
    <scope>NUCLEOTIDE SEQUENCE [LARGE SCALE GENOMIC DNA]</scope>
</reference>
<dbReference type="OrthoDB" id="1936908at2759"/>
<dbReference type="Proteomes" id="UP000189701">
    <property type="component" value="Unplaced"/>
</dbReference>
<keyword evidence="3" id="KW-1185">Reference proteome</keyword>
<sequence>MRATETEGVELVAYHLKGVAYSWFEMWEDSREEGSSPGRWSEFADAFIHHFLPAETKSARAVEFETLKQGSKSVWEYHMEFVRLSKYTVHMMLTMEFRVRRFVQGLSTLVINEASTTALNSDMNYGRMVAFAQVTEAQKLKYRMEREGNSRARSVGNLVDSFRGGRSAFRGGLSGPSQSYAQSSASAPPSGHG</sequence>
<evidence type="ECO:0000313" key="3">
    <source>
        <dbReference type="Proteomes" id="UP000189701"/>
    </source>
</evidence>
<dbReference type="InterPro" id="IPR005162">
    <property type="entry name" value="Retrotrans_gag_dom"/>
</dbReference>
<feature type="domain" description="Retrotransposon gag" evidence="2">
    <location>
        <begin position="11"/>
        <end position="107"/>
    </location>
</feature>
<dbReference type="RefSeq" id="XP_009766709.1">
    <property type="nucleotide sequence ID" value="XM_009768407.1"/>
</dbReference>
<organism evidence="3 4">
    <name type="scientific">Nicotiana sylvestris</name>
    <name type="common">Wood tobacco</name>
    <name type="synonym">South American tobacco</name>
    <dbReference type="NCBI Taxonomy" id="4096"/>
    <lineage>
        <taxon>Eukaryota</taxon>
        <taxon>Viridiplantae</taxon>
        <taxon>Streptophyta</taxon>
        <taxon>Embryophyta</taxon>
        <taxon>Tracheophyta</taxon>
        <taxon>Spermatophyta</taxon>
        <taxon>Magnoliopsida</taxon>
        <taxon>eudicotyledons</taxon>
        <taxon>Gunneridae</taxon>
        <taxon>Pentapetalae</taxon>
        <taxon>asterids</taxon>
        <taxon>lamiids</taxon>
        <taxon>Solanales</taxon>
        <taxon>Solanaceae</taxon>
        <taxon>Nicotianoideae</taxon>
        <taxon>Nicotianeae</taxon>
        <taxon>Nicotiana</taxon>
    </lineage>
</organism>
<feature type="region of interest" description="Disordered" evidence="1">
    <location>
        <begin position="169"/>
        <end position="193"/>
    </location>
</feature>
<gene>
    <name evidence="4" type="primary">LOC104218011</name>
</gene>
<evidence type="ECO:0000259" key="2">
    <source>
        <dbReference type="Pfam" id="PF03732"/>
    </source>
</evidence>
<dbReference type="AlphaFoldDB" id="A0A1U7VWC0"/>
<accession>A0A1U7VWC0</accession>
<name>A0A1U7VWC0_NICSY</name>
<dbReference type="Pfam" id="PF03732">
    <property type="entry name" value="Retrotrans_gag"/>
    <property type="match status" value="1"/>
</dbReference>